<comment type="caution">
    <text evidence="2">The sequence shown here is derived from an EMBL/GenBank/DDBJ whole genome shotgun (WGS) entry which is preliminary data.</text>
</comment>
<dbReference type="OrthoDB" id="443318at2759"/>
<protein>
    <submittedName>
        <fullName evidence="2">Uncharacterized protein</fullName>
    </submittedName>
</protein>
<name>A0A9Q1KLB5_9CARY</name>
<evidence type="ECO:0000313" key="3">
    <source>
        <dbReference type="Proteomes" id="UP001153076"/>
    </source>
</evidence>
<evidence type="ECO:0000313" key="2">
    <source>
        <dbReference type="EMBL" id="KAJ8445730.1"/>
    </source>
</evidence>
<dbReference type="AlphaFoldDB" id="A0A9Q1KLB5"/>
<keyword evidence="3" id="KW-1185">Reference proteome</keyword>
<dbReference type="PANTHER" id="PTHR11802">
    <property type="entry name" value="SERINE PROTEASE FAMILY S10 SERINE CARBOXYPEPTIDASE"/>
    <property type="match status" value="1"/>
</dbReference>
<dbReference type="GO" id="GO:0005773">
    <property type="term" value="C:vacuole"/>
    <property type="evidence" value="ECO:0007669"/>
    <property type="project" value="TreeGrafter"/>
</dbReference>
<dbReference type="Pfam" id="PF00450">
    <property type="entry name" value="Peptidase_S10"/>
    <property type="match status" value="1"/>
</dbReference>
<gene>
    <name evidence="2" type="ORF">Cgig2_026057</name>
</gene>
<evidence type="ECO:0000256" key="1">
    <source>
        <dbReference type="ARBA" id="ARBA00009431"/>
    </source>
</evidence>
<comment type="similarity">
    <text evidence="1">Belongs to the peptidase S10 family.</text>
</comment>
<dbReference type="GO" id="GO:0004185">
    <property type="term" value="F:serine-type carboxypeptidase activity"/>
    <property type="evidence" value="ECO:0007669"/>
    <property type="project" value="InterPro"/>
</dbReference>
<proteinExistence type="inferred from homology"/>
<dbReference type="SUPFAM" id="SSF53474">
    <property type="entry name" value="alpha/beta-Hydrolases"/>
    <property type="match status" value="1"/>
</dbReference>
<dbReference type="InterPro" id="IPR001563">
    <property type="entry name" value="Peptidase_S10"/>
</dbReference>
<dbReference type="EMBL" id="JAKOGI010000072">
    <property type="protein sequence ID" value="KAJ8445730.1"/>
    <property type="molecule type" value="Genomic_DNA"/>
</dbReference>
<reference evidence="2" key="1">
    <citation type="submission" date="2022-04" db="EMBL/GenBank/DDBJ databases">
        <title>Carnegiea gigantea Genome sequencing and assembly v2.</title>
        <authorList>
            <person name="Copetti D."/>
            <person name="Sanderson M.J."/>
            <person name="Burquez A."/>
            <person name="Wojciechowski M.F."/>
        </authorList>
    </citation>
    <scope>NUCLEOTIDE SEQUENCE</scope>
    <source>
        <strain evidence="2">SGP5-SGP5p</strain>
        <tissue evidence="2">Aerial part</tissue>
    </source>
</reference>
<accession>A0A9Q1KLB5</accession>
<dbReference type="Gene3D" id="6.10.250.940">
    <property type="match status" value="1"/>
</dbReference>
<sequence length="198" mass="22761">MNYTKINLKGFMVGNPETDDVYDLKGLLEYAWSHAVISDEQYNRAKQSCDFKASGWSNDCHNATHLVYQKYKEIDIYNIYAPICLLNHTSSSSSSSQISHANYKVENNGMKSARIFSGGYDPCYSNYAEEYFNRADVQQSLHANTNRGTVKWNACNNSILNQYNYRVRSVLSIYKKLVQGGIKVCMYRYMVNYLSHTP</sequence>
<dbReference type="GO" id="GO:0006508">
    <property type="term" value="P:proteolysis"/>
    <property type="evidence" value="ECO:0007669"/>
    <property type="project" value="InterPro"/>
</dbReference>
<dbReference type="Proteomes" id="UP001153076">
    <property type="component" value="Unassembled WGS sequence"/>
</dbReference>
<dbReference type="InterPro" id="IPR029058">
    <property type="entry name" value="AB_hydrolase_fold"/>
</dbReference>
<organism evidence="2 3">
    <name type="scientific">Carnegiea gigantea</name>
    <dbReference type="NCBI Taxonomy" id="171969"/>
    <lineage>
        <taxon>Eukaryota</taxon>
        <taxon>Viridiplantae</taxon>
        <taxon>Streptophyta</taxon>
        <taxon>Embryophyta</taxon>
        <taxon>Tracheophyta</taxon>
        <taxon>Spermatophyta</taxon>
        <taxon>Magnoliopsida</taxon>
        <taxon>eudicotyledons</taxon>
        <taxon>Gunneridae</taxon>
        <taxon>Pentapetalae</taxon>
        <taxon>Caryophyllales</taxon>
        <taxon>Cactineae</taxon>
        <taxon>Cactaceae</taxon>
        <taxon>Cactoideae</taxon>
        <taxon>Echinocereeae</taxon>
        <taxon>Carnegiea</taxon>
    </lineage>
</organism>
<dbReference type="PANTHER" id="PTHR11802:SF235">
    <property type="entry name" value="SERINE CARBOXYPEPTIDASE-LIKE 33"/>
    <property type="match status" value="1"/>
</dbReference>
<dbReference type="Gene3D" id="3.40.50.1820">
    <property type="entry name" value="alpha/beta hydrolase"/>
    <property type="match status" value="1"/>
</dbReference>